<name>A0A2S7K6I8_9PROT</name>
<organism evidence="3 4">
    <name type="scientific">Hyphococcus luteus</name>
    <dbReference type="NCBI Taxonomy" id="2058213"/>
    <lineage>
        <taxon>Bacteria</taxon>
        <taxon>Pseudomonadati</taxon>
        <taxon>Pseudomonadota</taxon>
        <taxon>Alphaproteobacteria</taxon>
        <taxon>Parvularculales</taxon>
        <taxon>Parvularculaceae</taxon>
        <taxon>Hyphococcus</taxon>
    </lineage>
</organism>
<dbReference type="InterPro" id="IPR010982">
    <property type="entry name" value="Lambda_DNA-bd_dom_sf"/>
</dbReference>
<keyword evidence="1" id="KW-0238">DNA-binding</keyword>
<dbReference type="Gene3D" id="1.10.260.40">
    <property type="entry name" value="lambda repressor-like DNA-binding domains"/>
    <property type="match status" value="1"/>
</dbReference>
<dbReference type="InterPro" id="IPR001387">
    <property type="entry name" value="Cro/C1-type_HTH"/>
</dbReference>
<dbReference type="PANTHER" id="PTHR46558:SF4">
    <property type="entry name" value="DNA-BIDING PHAGE PROTEIN"/>
    <property type="match status" value="1"/>
</dbReference>
<evidence type="ECO:0000313" key="4">
    <source>
        <dbReference type="Proteomes" id="UP000239504"/>
    </source>
</evidence>
<feature type="domain" description="HTH cro/C1-type" evidence="2">
    <location>
        <begin position="10"/>
        <end position="65"/>
    </location>
</feature>
<dbReference type="Pfam" id="PF01381">
    <property type="entry name" value="HTH_3"/>
    <property type="match status" value="1"/>
</dbReference>
<dbReference type="AlphaFoldDB" id="A0A2S7K6I8"/>
<dbReference type="Proteomes" id="UP000239504">
    <property type="component" value="Unassembled WGS sequence"/>
</dbReference>
<proteinExistence type="predicted"/>
<dbReference type="PROSITE" id="PS50943">
    <property type="entry name" value="HTH_CROC1"/>
    <property type="match status" value="1"/>
</dbReference>
<evidence type="ECO:0000313" key="3">
    <source>
        <dbReference type="EMBL" id="PQA88134.1"/>
    </source>
</evidence>
<evidence type="ECO:0000259" key="2">
    <source>
        <dbReference type="PROSITE" id="PS50943"/>
    </source>
</evidence>
<protein>
    <submittedName>
        <fullName evidence="3">Transcriptional regulator</fullName>
    </submittedName>
</protein>
<dbReference type="SUPFAM" id="SSF47413">
    <property type="entry name" value="lambda repressor-like DNA-binding domains"/>
    <property type="match status" value="1"/>
</dbReference>
<dbReference type="PANTHER" id="PTHR46558">
    <property type="entry name" value="TRACRIPTIONAL REGULATORY PROTEIN-RELATED-RELATED"/>
    <property type="match status" value="1"/>
</dbReference>
<dbReference type="OrthoDB" id="3034420at2"/>
<dbReference type="RefSeq" id="WP_104829379.1">
    <property type="nucleotide sequence ID" value="NZ_PJCH01000005.1"/>
</dbReference>
<gene>
    <name evidence="3" type="ORF">CW354_07390</name>
</gene>
<accession>A0A2S7K6I8</accession>
<dbReference type="EMBL" id="PJCH01000005">
    <property type="protein sequence ID" value="PQA88134.1"/>
    <property type="molecule type" value="Genomic_DNA"/>
</dbReference>
<dbReference type="GO" id="GO:0003677">
    <property type="term" value="F:DNA binding"/>
    <property type="evidence" value="ECO:0007669"/>
    <property type="project" value="UniProtKB-KW"/>
</dbReference>
<evidence type="ECO:0000256" key="1">
    <source>
        <dbReference type="ARBA" id="ARBA00023125"/>
    </source>
</evidence>
<sequence length="88" mass="9673">MGKTPISNRIRVLRAEHGDMSQGDLAARIGMTRQTVAAIEKGKYAPTLEAAFRIAAAFGVPFSEVFQYRADEDAAFLKRQKQTVKTDG</sequence>
<comment type="caution">
    <text evidence="3">The sequence shown here is derived from an EMBL/GenBank/DDBJ whole genome shotgun (WGS) entry which is preliminary data.</text>
</comment>
<dbReference type="CDD" id="cd00093">
    <property type="entry name" value="HTH_XRE"/>
    <property type="match status" value="1"/>
</dbReference>
<keyword evidence="4" id="KW-1185">Reference proteome</keyword>
<reference evidence="3 4" key="1">
    <citation type="submission" date="2017-12" db="EMBL/GenBank/DDBJ databases">
        <authorList>
            <person name="Hurst M.R.H."/>
        </authorList>
    </citation>
    <scope>NUCLEOTIDE SEQUENCE [LARGE SCALE GENOMIC DNA]</scope>
    <source>
        <strain evidence="3 4">SY-3-19</strain>
    </source>
</reference>
<dbReference type="SMART" id="SM00530">
    <property type="entry name" value="HTH_XRE"/>
    <property type="match status" value="1"/>
</dbReference>